<organism evidence="1 2">
    <name type="scientific">Ceratitis capitata</name>
    <name type="common">Mediterranean fruit fly</name>
    <name type="synonym">Tephritis capitata</name>
    <dbReference type="NCBI Taxonomy" id="7213"/>
    <lineage>
        <taxon>Eukaryota</taxon>
        <taxon>Metazoa</taxon>
        <taxon>Ecdysozoa</taxon>
        <taxon>Arthropoda</taxon>
        <taxon>Hexapoda</taxon>
        <taxon>Insecta</taxon>
        <taxon>Pterygota</taxon>
        <taxon>Neoptera</taxon>
        <taxon>Endopterygota</taxon>
        <taxon>Diptera</taxon>
        <taxon>Brachycera</taxon>
        <taxon>Muscomorpha</taxon>
        <taxon>Tephritoidea</taxon>
        <taxon>Tephritidae</taxon>
        <taxon>Ceratitis</taxon>
        <taxon>Ceratitis</taxon>
    </lineage>
</organism>
<evidence type="ECO:0000313" key="1">
    <source>
        <dbReference type="EMBL" id="CAD7014088.1"/>
    </source>
</evidence>
<gene>
    <name evidence="1" type="ORF">CCAP1982_LOCUS22094</name>
</gene>
<evidence type="ECO:0000313" key="2">
    <source>
        <dbReference type="Proteomes" id="UP000606786"/>
    </source>
</evidence>
<protein>
    <submittedName>
        <fullName evidence="1">(Mediterranean fruit fly) hypothetical protein</fullName>
    </submittedName>
</protein>
<dbReference type="Proteomes" id="UP000606786">
    <property type="component" value="Unassembled WGS sequence"/>
</dbReference>
<sequence>AVRDRSRNYGLIETEVWALFFLNVKVTWTDFEVFTEVFHLVSQFCGSFDCLCTISAASVAEEKDEESFAVSSA</sequence>
<comment type="caution">
    <text evidence="1">The sequence shown here is derived from an EMBL/GenBank/DDBJ whole genome shotgun (WGS) entry which is preliminary data.</text>
</comment>
<keyword evidence="2" id="KW-1185">Reference proteome</keyword>
<name>A0A811VCQ3_CERCA</name>
<dbReference type="EMBL" id="CAJHJT010000056">
    <property type="protein sequence ID" value="CAD7014088.1"/>
    <property type="molecule type" value="Genomic_DNA"/>
</dbReference>
<dbReference type="AlphaFoldDB" id="A0A811VCQ3"/>
<reference evidence="1" key="1">
    <citation type="submission" date="2020-11" db="EMBL/GenBank/DDBJ databases">
        <authorList>
            <person name="Whitehead M."/>
        </authorList>
    </citation>
    <scope>NUCLEOTIDE SEQUENCE</scope>
    <source>
        <strain evidence="1">EGII</strain>
    </source>
</reference>
<proteinExistence type="predicted"/>
<feature type="non-terminal residue" evidence="1">
    <location>
        <position position="1"/>
    </location>
</feature>
<accession>A0A811VCQ3</accession>